<dbReference type="Proteomes" id="UP000887576">
    <property type="component" value="Unplaced"/>
</dbReference>
<proteinExistence type="predicted"/>
<evidence type="ECO:0000313" key="1">
    <source>
        <dbReference type="Proteomes" id="UP000887576"/>
    </source>
</evidence>
<name>A0AC34RPY2_9BILA</name>
<reference evidence="2" key="1">
    <citation type="submission" date="2022-11" db="UniProtKB">
        <authorList>
            <consortium name="WormBaseParasite"/>
        </authorList>
    </citation>
    <scope>IDENTIFICATION</scope>
</reference>
<evidence type="ECO:0000313" key="2">
    <source>
        <dbReference type="WBParaSite" id="JU765_v2.g9074.t2"/>
    </source>
</evidence>
<protein>
    <submittedName>
        <fullName evidence="2">C3H1-type domain-containing protein</fullName>
    </submittedName>
</protein>
<accession>A0AC34RPY2</accession>
<organism evidence="1 2">
    <name type="scientific">Panagrolaimus sp. JU765</name>
    <dbReference type="NCBI Taxonomy" id="591449"/>
    <lineage>
        <taxon>Eukaryota</taxon>
        <taxon>Metazoa</taxon>
        <taxon>Ecdysozoa</taxon>
        <taxon>Nematoda</taxon>
        <taxon>Chromadorea</taxon>
        <taxon>Rhabditida</taxon>
        <taxon>Tylenchina</taxon>
        <taxon>Panagrolaimomorpha</taxon>
        <taxon>Panagrolaimoidea</taxon>
        <taxon>Panagrolaimidae</taxon>
        <taxon>Panagrolaimus</taxon>
    </lineage>
</organism>
<sequence length="424" mass="48982">MPPKKAQGPSKKEVEKKKQKIIEDKTFGMKNKNSAKNQKYIQQIEASVRGASIAKAKQKEEEKKKKDDLMDLNKLFKPVQAMPKVAGDVDPKTVLCAFFKQGLCGKGNKCKYSHDLTVENKSAKRNLYVDSRDLRKEDEPAETNENWDEKQLNEVATKKHSEQDKKRPNQTEIVCKYFLDAVEENKYDAVEENKYGWFWECPNGEKCIYRHALPPGYILKKDRKRLEELKKLETISLEELIEKERAQLSSANLTKVTLQSFIAWKKKKIMDKRKKAAEEEKQKKANARLGKQGGMSGRDLFTYNPDMVGEDDEEAQAGNIEREPDEQEEDVKAFEIDERTFYQIGEDGQMIDEDLPEEAVPETTENAQQGQPQVFDENLFADENIPDDDDDEDDENEIDEEDEENLEDEPGPSKTKEELERLKI</sequence>
<dbReference type="WBParaSite" id="JU765_v2.g9074.t2">
    <property type="protein sequence ID" value="JU765_v2.g9074.t2"/>
    <property type="gene ID" value="JU765_v2.g9074"/>
</dbReference>